<proteinExistence type="predicted"/>
<dbReference type="Proteomes" id="UP001280121">
    <property type="component" value="Unassembled WGS sequence"/>
</dbReference>
<gene>
    <name evidence="1" type="ORF">Ddye_001349</name>
</gene>
<comment type="caution">
    <text evidence="1">The sequence shown here is derived from an EMBL/GenBank/DDBJ whole genome shotgun (WGS) entry which is preliminary data.</text>
</comment>
<dbReference type="EMBL" id="JANJYI010000001">
    <property type="protein sequence ID" value="KAK2662775.1"/>
    <property type="molecule type" value="Genomic_DNA"/>
</dbReference>
<keyword evidence="2" id="KW-1185">Reference proteome</keyword>
<evidence type="ECO:0000313" key="2">
    <source>
        <dbReference type="Proteomes" id="UP001280121"/>
    </source>
</evidence>
<name>A0AAD9XNR7_9ROSI</name>
<accession>A0AAD9XNR7</accession>
<reference evidence="1" key="1">
    <citation type="journal article" date="2023" name="Plant J.">
        <title>Genome sequences and population genomics provide insights into the demographic history, inbreeding, and mutation load of two 'living fossil' tree species of Dipteronia.</title>
        <authorList>
            <person name="Feng Y."/>
            <person name="Comes H.P."/>
            <person name="Chen J."/>
            <person name="Zhu S."/>
            <person name="Lu R."/>
            <person name="Zhang X."/>
            <person name="Li P."/>
            <person name="Qiu J."/>
            <person name="Olsen K.M."/>
            <person name="Qiu Y."/>
        </authorList>
    </citation>
    <scope>NUCLEOTIDE SEQUENCE</scope>
    <source>
        <strain evidence="1">KIB01</strain>
    </source>
</reference>
<protein>
    <submittedName>
        <fullName evidence="1">Uncharacterized protein</fullName>
    </submittedName>
</protein>
<dbReference type="AlphaFoldDB" id="A0AAD9XNR7"/>
<evidence type="ECO:0000313" key="1">
    <source>
        <dbReference type="EMBL" id="KAK2662775.1"/>
    </source>
</evidence>
<sequence>MAIHSQYAILSARICVIGGGFNTVLEHNERREEQKWRQRFKVKWLKDGDRNSRYFHILANLRRKYNRIGEIHIGDMRLDGPIQIKEGVFGYFKNHFQSHSSLFSEMPNLDFNPIFVSDMVDLERKFSAEEIGRLYAIAKITKPLGLMVLI</sequence>
<organism evidence="1 2">
    <name type="scientific">Dipteronia dyeriana</name>
    <dbReference type="NCBI Taxonomy" id="168575"/>
    <lineage>
        <taxon>Eukaryota</taxon>
        <taxon>Viridiplantae</taxon>
        <taxon>Streptophyta</taxon>
        <taxon>Embryophyta</taxon>
        <taxon>Tracheophyta</taxon>
        <taxon>Spermatophyta</taxon>
        <taxon>Magnoliopsida</taxon>
        <taxon>eudicotyledons</taxon>
        <taxon>Gunneridae</taxon>
        <taxon>Pentapetalae</taxon>
        <taxon>rosids</taxon>
        <taxon>malvids</taxon>
        <taxon>Sapindales</taxon>
        <taxon>Sapindaceae</taxon>
        <taxon>Hippocastanoideae</taxon>
        <taxon>Acereae</taxon>
        <taxon>Dipteronia</taxon>
    </lineage>
</organism>